<dbReference type="GO" id="GO:0032993">
    <property type="term" value="C:protein-DNA complex"/>
    <property type="evidence" value="ECO:0007669"/>
    <property type="project" value="TreeGrafter"/>
</dbReference>
<dbReference type="CDD" id="cd00383">
    <property type="entry name" value="trans_reg_C"/>
    <property type="match status" value="1"/>
</dbReference>
<dbReference type="PANTHER" id="PTHR48111">
    <property type="entry name" value="REGULATOR OF RPOS"/>
    <property type="match status" value="1"/>
</dbReference>
<evidence type="ECO:0000256" key="5">
    <source>
        <dbReference type="PROSITE-ProRule" id="PRU01091"/>
    </source>
</evidence>
<evidence type="ECO:0000256" key="4">
    <source>
        <dbReference type="PROSITE-ProRule" id="PRU00169"/>
    </source>
</evidence>
<comment type="caution">
    <text evidence="8">The sequence shown here is derived from an EMBL/GenBank/DDBJ whole genome shotgun (WGS) entry which is preliminary data.</text>
</comment>
<dbReference type="InterPro" id="IPR036388">
    <property type="entry name" value="WH-like_DNA-bd_sf"/>
</dbReference>
<gene>
    <name evidence="8" type="ORF">GKZ27_08260</name>
</gene>
<feature type="domain" description="Response regulatory" evidence="6">
    <location>
        <begin position="6"/>
        <end position="120"/>
    </location>
</feature>
<evidence type="ECO:0000256" key="3">
    <source>
        <dbReference type="ARBA" id="ARBA00023125"/>
    </source>
</evidence>
<dbReference type="Pfam" id="PF00072">
    <property type="entry name" value="Response_reg"/>
    <property type="match status" value="1"/>
</dbReference>
<evidence type="ECO:0000256" key="1">
    <source>
        <dbReference type="ARBA" id="ARBA00022553"/>
    </source>
</evidence>
<dbReference type="PROSITE" id="PS51755">
    <property type="entry name" value="OMPR_PHOB"/>
    <property type="match status" value="1"/>
</dbReference>
<dbReference type="FunFam" id="1.10.10.10:FF:000018">
    <property type="entry name" value="DNA-binding response regulator ResD"/>
    <property type="match status" value="1"/>
</dbReference>
<dbReference type="OrthoDB" id="9775518at2"/>
<evidence type="ECO:0000259" key="7">
    <source>
        <dbReference type="PROSITE" id="PS51755"/>
    </source>
</evidence>
<dbReference type="GO" id="GO:0006355">
    <property type="term" value="P:regulation of DNA-templated transcription"/>
    <property type="evidence" value="ECO:0007669"/>
    <property type="project" value="InterPro"/>
</dbReference>
<dbReference type="Gene3D" id="3.40.50.2300">
    <property type="match status" value="1"/>
</dbReference>
<dbReference type="Gene3D" id="1.10.10.10">
    <property type="entry name" value="Winged helix-like DNA-binding domain superfamily/Winged helix DNA-binding domain"/>
    <property type="match status" value="1"/>
</dbReference>
<dbReference type="AlphaFoldDB" id="A0A6N8JNL8"/>
<dbReference type="GO" id="GO:0000976">
    <property type="term" value="F:transcription cis-regulatory region binding"/>
    <property type="evidence" value="ECO:0007669"/>
    <property type="project" value="TreeGrafter"/>
</dbReference>
<dbReference type="SUPFAM" id="SSF46894">
    <property type="entry name" value="C-terminal effector domain of the bipartite response regulators"/>
    <property type="match status" value="1"/>
</dbReference>
<keyword evidence="3 5" id="KW-0238">DNA-binding</keyword>
<dbReference type="GO" id="GO:0000156">
    <property type="term" value="F:phosphorelay response regulator activity"/>
    <property type="evidence" value="ECO:0007669"/>
    <property type="project" value="TreeGrafter"/>
</dbReference>
<evidence type="ECO:0000313" key="8">
    <source>
        <dbReference type="EMBL" id="MVX61445.1"/>
    </source>
</evidence>
<dbReference type="SMART" id="SM00862">
    <property type="entry name" value="Trans_reg_C"/>
    <property type="match status" value="1"/>
</dbReference>
<feature type="DNA-binding region" description="OmpR/PhoB-type" evidence="5">
    <location>
        <begin position="161"/>
        <end position="259"/>
    </location>
</feature>
<feature type="modified residue" description="4-aspartylphosphate" evidence="4">
    <location>
        <position position="55"/>
    </location>
</feature>
<dbReference type="InterPro" id="IPR001789">
    <property type="entry name" value="Sig_transdc_resp-reg_receiver"/>
</dbReference>
<dbReference type="InterPro" id="IPR001867">
    <property type="entry name" value="OmpR/PhoB-type_DNA-bd"/>
</dbReference>
<keyword evidence="1 4" id="KW-0597">Phosphoprotein</keyword>
<keyword evidence="2" id="KW-0902">Two-component regulatory system</keyword>
<keyword evidence="9" id="KW-1185">Reference proteome</keyword>
<dbReference type="EMBL" id="WSRR01000021">
    <property type="protein sequence ID" value="MVX61445.1"/>
    <property type="molecule type" value="Genomic_DNA"/>
</dbReference>
<dbReference type="InterPro" id="IPR011006">
    <property type="entry name" value="CheY-like_superfamily"/>
</dbReference>
<dbReference type="GO" id="GO:0005829">
    <property type="term" value="C:cytosol"/>
    <property type="evidence" value="ECO:0007669"/>
    <property type="project" value="TreeGrafter"/>
</dbReference>
<dbReference type="SMART" id="SM00448">
    <property type="entry name" value="REC"/>
    <property type="match status" value="1"/>
</dbReference>
<organism evidence="8 9">
    <name type="scientific">Adlercreutzia mucosicola</name>
    <dbReference type="NCBI Taxonomy" id="580026"/>
    <lineage>
        <taxon>Bacteria</taxon>
        <taxon>Bacillati</taxon>
        <taxon>Actinomycetota</taxon>
        <taxon>Coriobacteriia</taxon>
        <taxon>Eggerthellales</taxon>
        <taxon>Eggerthellaceae</taxon>
        <taxon>Adlercreutzia</taxon>
    </lineage>
</organism>
<name>A0A6N8JNL8_9ACTN</name>
<protein>
    <submittedName>
        <fullName evidence="8">Response regulator</fullName>
    </submittedName>
</protein>
<dbReference type="SUPFAM" id="SSF52172">
    <property type="entry name" value="CheY-like"/>
    <property type="match status" value="1"/>
</dbReference>
<evidence type="ECO:0000256" key="2">
    <source>
        <dbReference type="ARBA" id="ARBA00023012"/>
    </source>
</evidence>
<accession>A0A6N8JNL8</accession>
<evidence type="ECO:0000259" key="6">
    <source>
        <dbReference type="PROSITE" id="PS50110"/>
    </source>
</evidence>
<proteinExistence type="predicted"/>
<sequence length="260" mass="27833">METPLNILVIEDDPSINEVVCAHLERQGHRCTAAFSGTEGTLQAAQHPFDLVITDLMLPGAAGEEVVRAIRRTDAALPIIVISARITPADKIALLELGADDYLTKPFDLDELSARVAVQRRHHARSAGGEGAGAMAGTSLTAGAPAAGTAGPDAVAGAFPERLLHFRAWTLNQDARTLTVGGAEVALTRTEFNILELLMARPQKVFTKQELFELAWGEPYSVEDSTVNVHVSNLRRKLKPTGTDGYIQTVWGMGFKLAGA</sequence>
<dbReference type="RefSeq" id="WP_160346626.1">
    <property type="nucleotide sequence ID" value="NZ_WSRR01000021.1"/>
</dbReference>
<dbReference type="InterPro" id="IPR016032">
    <property type="entry name" value="Sig_transdc_resp-reg_C-effctor"/>
</dbReference>
<dbReference type="Pfam" id="PF00486">
    <property type="entry name" value="Trans_reg_C"/>
    <property type="match status" value="1"/>
</dbReference>
<dbReference type="PANTHER" id="PTHR48111:SF2">
    <property type="entry name" value="RESPONSE REGULATOR SAER"/>
    <property type="match status" value="1"/>
</dbReference>
<feature type="domain" description="OmpR/PhoB-type" evidence="7">
    <location>
        <begin position="161"/>
        <end position="259"/>
    </location>
</feature>
<dbReference type="Proteomes" id="UP000463388">
    <property type="component" value="Unassembled WGS sequence"/>
</dbReference>
<evidence type="ECO:0000313" key="9">
    <source>
        <dbReference type="Proteomes" id="UP000463388"/>
    </source>
</evidence>
<dbReference type="InterPro" id="IPR039420">
    <property type="entry name" value="WalR-like"/>
</dbReference>
<dbReference type="PROSITE" id="PS50110">
    <property type="entry name" value="RESPONSE_REGULATORY"/>
    <property type="match status" value="1"/>
</dbReference>
<reference evidence="8 9" key="1">
    <citation type="submission" date="2019-12" db="EMBL/GenBank/DDBJ databases">
        <title>Microbes associate with the intestines of laboratory mice.</title>
        <authorList>
            <person name="Navarre W."/>
            <person name="Wong E."/>
        </authorList>
    </citation>
    <scope>NUCLEOTIDE SEQUENCE [LARGE SCALE GENOMIC DNA]</scope>
    <source>
        <strain evidence="8 9">NM66_B29</strain>
    </source>
</reference>
<dbReference type="CDD" id="cd17574">
    <property type="entry name" value="REC_OmpR"/>
    <property type="match status" value="1"/>
</dbReference>